<dbReference type="InterPro" id="IPR038090">
    <property type="entry name" value="Cdt1_C_WH_dom_sf"/>
</dbReference>
<dbReference type="InterPro" id="IPR014939">
    <property type="entry name" value="CDT1_Gemini-bd-like"/>
</dbReference>
<comment type="similarity">
    <text evidence="1">Belongs to the Cdt1 family.</text>
</comment>
<evidence type="ECO:0000256" key="1">
    <source>
        <dbReference type="ARBA" id="ARBA00008356"/>
    </source>
</evidence>
<dbReference type="GO" id="GO:0000278">
    <property type="term" value="P:mitotic cell cycle"/>
    <property type="evidence" value="ECO:0007669"/>
    <property type="project" value="TreeGrafter"/>
</dbReference>
<dbReference type="InterPro" id="IPR036390">
    <property type="entry name" value="WH_DNA-bd_sf"/>
</dbReference>
<dbReference type="GO" id="GO:0003677">
    <property type="term" value="F:DNA binding"/>
    <property type="evidence" value="ECO:0007669"/>
    <property type="project" value="InterPro"/>
</dbReference>
<reference evidence="4 5" key="1">
    <citation type="submission" date="2024-05" db="EMBL/GenBank/DDBJ databases">
        <title>Haplotype-resolved chromosome-level genome assembly of Huyou (Citrus changshanensis).</title>
        <authorList>
            <person name="Miao C."/>
            <person name="Chen W."/>
            <person name="Wu Y."/>
            <person name="Wang L."/>
            <person name="Zhao S."/>
            <person name="Grierson D."/>
            <person name="Xu C."/>
            <person name="Chen K."/>
        </authorList>
    </citation>
    <scope>NUCLEOTIDE SEQUENCE [LARGE SCALE GENOMIC DNA]</scope>
    <source>
        <strain evidence="4">01-14</strain>
        <tissue evidence="4">Leaf</tissue>
    </source>
</reference>
<keyword evidence="2" id="KW-0131">Cell cycle</keyword>
<dbReference type="AlphaFoldDB" id="A0AAP0M6S9"/>
<dbReference type="GO" id="GO:0000076">
    <property type="term" value="P:DNA replication checkpoint signaling"/>
    <property type="evidence" value="ECO:0007669"/>
    <property type="project" value="TreeGrafter"/>
</dbReference>
<name>A0AAP0M6S9_9ROSI</name>
<dbReference type="GO" id="GO:0070182">
    <property type="term" value="F:DNA polymerase binding"/>
    <property type="evidence" value="ECO:0007669"/>
    <property type="project" value="TreeGrafter"/>
</dbReference>
<dbReference type="EMBL" id="JBCGBO010000005">
    <property type="protein sequence ID" value="KAK9199876.1"/>
    <property type="molecule type" value="Genomic_DNA"/>
</dbReference>
<dbReference type="SMART" id="SM01075">
    <property type="entry name" value="CDT1"/>
    <property type="match status" value="1"/>
</dbReference>
<evidence type="ECO:0000259" key="3">
    <source>
        <dbReference type="SMART" id="SM01075"/>
    </source>
</evidence>
<dbReference type="Pfam" id="PF16679">
    <property type="entry name" value="CDT1_C"/>
    <property type="match status" value="1"/>
</dbReference>
<dbReference type="SUPFAM" id="SSF46785">
    <property type="entry name" value="Winged helix' DNA-binding domain"/>
    <property type="match status" value="1"/>
</dbReference>
<dbReference type="InterPro" id="IPR032054">
    <property type="entry name" value="Cdt1_C"/>
</dbReference>
<organism evidence="4 5">
    <name type="scientific">Citrus x changshan-huyou</name>
    <dbReference type="NCBI Taxonomy" id="2935761"/>
    <lineage>
        <taxon>Eukaryota</taxon>
        <taxon>Viridiplantae</taxon>
        <taxon>Streptophyta</taxon>
        <taxon>Embryophyta</taxon>
        <taxon>Tracheophyta</taxon>
        <taxon>Spermatophyta</taxon>
        <taxon>Magnoliopsida</taxon>
        <taxon>eudicotyledons</taxon>
        <taxon>Gunneridae</taxon>
        <taxon>Pentapetalae</taxon>
        <taxon>rosids</taxon>
        <taxon>malvids</taxon>
        <taxon>Sapindales</taxon>
        <taxon>Rutaceae</taxon>
        <taxon>Aurantioideae</taxon>
        <taxon>Citrus</taxon>
    </lineage>
</organism>
<sequence>MDQSECEERGQNVLDFKCKNIIHGEEKSTIVSQTPEKTNEYLYAKFKARGVKHLHIYDAMVELFGAMTCSLRLLSLCRKSQTFKNISAQVEVLTKSYLFGAMTCSLRLLSLCRKSQTFKNISAQVEVLTKRKFSFRDLAQIKFILLEAIQIDKILVHNKKTLCVEPDLKIALLFDVIEGHSKHSDYEALCQVFGSRLVNFFTVHPEHASTAGFSMLACLEAFLIMGLVRCIYVFYWSSHVELVLFFGYKACGVPEATLPEPFSQKSQASLGKMPAEFPEVVGSSGGNCRMFDLQQFPLESIESLPYSADNELLLTSAHLHPAFSPHFSQKTVAVAAEKTILLTCPASVSSAVSGAMNNQAVKTWQAEESPASLVNNKCVKSKQLMELPDTCSKSRFVNPPVPPISSQRVRSHDCESPVQKLASPADSLMLETPAQVIPKRSIPSCDNKLRDMTIRDCRSCHMPAKRFIDFSHLDDERNSLGMQTDSDSVLNDEISQDVGVGANEEGNDNVSLPLLDKLEGSHGNLTDDSRRSQSKIVIDEDISVCLPDLVASIHHVFQTVNYSSITKQELVHKIIMNNLDIIERREVEEQIELLEKLVPEWISKKLVPGGDIMYDINKVSDLTSIQARVTSK</sequence>
<accession>A0AAP0M6S9</accession>
<dbReference type="InterPro" id="IPR045173">
    <property type="entry name" value="Cdt1"/>
</dbReference>
<proteinExistence type="inferred from homology"/>
<comment type="caution">
    <text evidence="4">The sequence shown here is derived from an EMBL/GenBank/DDBJ whole genome shotgun (WGS) entry which is preliminary data.</text>
</comment>
<dbReference type="GO" id="GO:0030174">
    <property type="term" value="P:regulation of DNA-templated DNA replication initiation"/>
    <property type="evidence" value="ECO:0007669"/>
    <property type="project" value="InterPro"/>
</dbReference>
<gene>
    <name evidence="4" type="ORF">WN944_015069</name>
</gene>
<dbReference type="GO" id="GO:0005634">
    <property type="term" value="C:nucleus"/>
    <property type="evidence" value="ECO:0007669"/>
    <property type="project" value="TreeGrafter"/>
</dbReference>
<evidence type="ECO:0000256" key="2">
    <source>
        <dbReference type="ARBA" id="ARBA00023306"/>
    </source>
</evidence>
<dbReference type="PANTHER" id="PTHR28637:SF13">
    <property type="entry name" value="EXPRESSED PROTEIN"/>
    <property type="match status" value="1"/>
</dbReference>
<keyword evidence="5" id="KW-1185">Reference proteome</keyword>
<dbReference type="Proteomes" id="UP001428341">
    <property type="component" value="Unassembled WGS sequence"/>
</dbReference>
<evidence type="ECO:0000313" key="5">
    <source>
        <dbReference type="Proteomes" id="UP001428341"/>
    </source>
</evidence>
<feature type="domain" description="CDT1 Geminin-binding" evidence="3">
    <location>
        <begin position="86"/>
        <end position="206"/>
    </location>
</feature>
<dbReference type="Gene3D" id="1.10.10.1420">
    <property type="entry name" value="DNA replication factor Cdt1, C-terminal WH domain"/>
    <property type="match status" value="1"/>
</dbReference>
<evidence type="ECO:0000313" key="4">
    <source>
        <dbReference type="EMBL" id="KAK9199876.1"/>
    </source>
</evidence>
<dbReference type="PANTHER" id="PTHR28637">
    <property type="entry name" value="DNA REPLICATION FACTOR CDT1"/>
    <property type="match status" value="1"/>
</dbReference>
<dbReference type="GO" id="GO:0071163">
    <property type="term" value="P:DNA replication preinitiation complex assembly"/>
    <property type="evidence" value="ECO:0007669"/>
    <property type="project" value="InterPro"/>
</dbReference>
<protein>
    <recommendedName>
        <fullName evidence="3">CDT1 Geminin-binding domain-containing protein</fullName>
    </recommendedName>
</protein>